<protein>
    <submittedName>
        <fullName evidence="3">Uncharacterized protein</fullName>
    </submittedName>
</protein>
<gene>
    <name evidence="2" type="ORF">AP3564_13495</name>
    <name evidence="3" type="ORF">AZI98_17535</name>
</gene>
<dbReference type="EMBL" id="CP017703">
    <property type="protein sequence ID" value="ASS91101.1"/>
    <property type="molecule type" value="Genomic_DNA"/>
</dbReference>
<evidence type="ECO:0000256" key="1">
    <source>
        <dbReference type="SAM" id="Phobius"/>
    </source>
</evidence>
<evidence type="ECO:0000313" key="4">
    <source>
        <dbReference type="Proteomes" id="UP000076476"/>
    </source>
</evidence>
<keyword evidence="1" id="KW-1133">Transmembrane helix</keyword>
<dbReference type="AlphaFoldDB" id="A0A161ZPP6"/>
<proteinExistence type="predicted"/>
<evidence type="ECO:0000313" key="2">
    <source>
        <dbReference type="EMBL" id="ASS91101.1"/>
    </source>
</evidence>
<keyword evidence="4" id="KW-1185">Reference proteome</keyword>
<feature type="transmembrane region" description="Helical" evidence="1">
    <location>
        <begin position="59"/>
        <end position="81"/>
    </location>
</feature>
<keyword evidence="1" id="KW-0472">Membrane</keyword>
<keyword evidence="1" id="KW-0812">Transmembrane</keyword>
<name>A0A161ZPP6_9BACI</name>
<organism evidence="3 4">
    <name type="scientific">Aeribacillus pallidus</name>
    <dbReference type="NCBI Taxonomy" id="33936"/>
    <lineage>
        <taxon>Bacteria</taxon>
        <taxon>Bacillati</taxon>
        <taxon>Bacillota</taxon>
        <taxon>Bacilli</taxon>
        <taxon>Bacillales</taxon>
        <taxon>Bacillaceae</taxon>
        <taxon>Aeribacillus</taxon>
    </lineage>
</organism>
<sequence>MNEHTKDIWKGIGIVLLLHGLLLIFPITIFFIGFVQVIYIIPAVVIALMKRKTAIAQGILIAAGITFLVNTACFGVFMMGWY</sequence>
<reference evidence="2 5" key="2">
    <citation type="submission" date="2016-10" db="EMBL/GenBank/DDBJ databases">
        <title>The whole genome sequencing and assembly of Aeribacillus pallidus KCTC3564 strain.</title>
        <authorList>
            <person name="Lee Y.-J."/>
            <person name="Park M.-K."/>
            <person name="Yi H."/>
            <person name="Bahn Y.-S."/>
            <person name="Kim J.F."/>
            <person name="Lee D.-W."/>
        </authorList>
    </citation>
    <scope>NUCLEOTIDE SEQUENCE [LARGE SCALE GENOMIC DNA]</scope>
    <source>
        <strain evidence="2 5">KCTC3564</strain>
    </source>
</reference>
<evidence type="ECO:0000313" key="5">
    <source>
        <dbReference type="Proteomes" id="UP000214606"/>
    </source>
</evidence>
<dbReference type="GeneID" id="301126068"/>
<feature type="transmembrane region" description="Helical" evidence="1">
    <location>
        <begin position="20"/>
        <end position="47"/>
    </location>
</feature>
<dbReference type="STRING" id="33936.AZI98_17535"/>
<dbReference type="Proteomes" id="UP000076476">
    <property type="component" value="Unassembled WGS sequence"/>
</dbReference>
<dbReference type="Proteomes" id="UP000214606">
    <property type="component" value="Chromosome"/>
</dbReference>
<reference evidence="3 4" key="1">
    <citation type="submission" date="2016-04" db="EMBL/GenBank/DDBJ databases">
        <title>Draft genome sequence of Aeribacillus pallidus 8m3 from petroleum reservoir.</title>
        <authorList>
            <person name="Poltaraus A.B."/>
            <person name="Nazina T.N."/>
            <person name="Tourova T.P."/>
            <person name="Malakho S.M."/>
            <person name="Korshunova A.V."/>
            <person name="Sokolova D.S."/>
        </authorList>
    </citation>
    <scope>NUCLEOTIDE SEQUENCE [LARGE SCALE GENOMIC DNA]</scope>
    <source>
        <strain evidence="3 4">8m3</strain>
    </source>
</reference>
<dbReference type="KEGG" id="apak:AP3564_13495"/>
<dbReference type="RefSeq" id="WP_063389546.1">
    <property type="nucleotide sequence ID" value="NZ_CP017703.1"/>
</dbReference>
<dbReference type="EMBL" id="LWBR01000075">
    <property type="protein sequence ID" value="KZN94797.1"/>
    <property type="molecule type" value="Genomic_DNA"/>
</dbReference>
<accession>A0A161ZPP6</accession>
<accession>A0A164BU32</accession>
<evidence type="ECO:0000313" key="3">
    <source>
        <dbReference type="EMBL" id="KZN94797.1"/>
    </source>
</evidence>